<reference evidence="9 10" key="1">
    <citation type="submission" date="2023-09" db="EMBL/GenBank/DDBJ databases">
        <title>Thioclava shenzhenensis sp. nov., a multidrug resistant bacteria-antagonizing species isolated from coastal seawater.</title>
        <authorList>
            <person name="Long M."/>
        </authorList>
    </citation>
    <scope>NUCLEOTIDE SEQUENCE [LARGE SCALE GENOMIC DNA]</scope>
    <source>
        <strain evidence="9 10">FTW29</strain>
        <plasmid evidence="9 10">unnamed1</plasmid>
    </source>
</reference>
<keyword evidence="4 8" id="KW-0949">S-adenosyl-L-methionine</keyword>
<keyword evidence="10" id="KW-1185">Reference proteome</keyword>
<evidence type="ECO:0000256" key="3">
    <source>
        <dbReference type="ARBA" id="ARBA00022679"/>
    </source>
</evidence>
<sequence length="203" mass="23630">MRTVVINALNLGKFHRYWLEHFQLRRRIFVERLEWDLPEDGDLEFDSFDTPAAHYVVALDEDDHVCALSRLVPTTSPYMIETLWPEWPGPACPKSPKIWEATRFGCSAELNAAQRKDAISSLFRTIYEFGQNRDLDHFLMVMPQFIFERLIRRAGYDVDYIGDARKFDGVPTRLGRVNIAQAQMPHMPVLRPDYPATLLHHNA</sequence>
<dbReference type="Gene3D" id="3.40.630.30">
    <property type="match status" value="1"/>
</dbReference>
<dbReference type="PRINTS" id="PR01549">
    <property type="entry name" value="AUTOINDCRSYN"/>
</dbReference>
<dbReference type="PANTHER" id="PTHR39322:SF1">
    <property type="entry name" value="ISOVALERYL-HOMOSERINE LACTONE SYNTHASE"/>
    <property type="match status" value="1"/>
</dbReference>
<comment type="similarity">
    <text evidence="7 8">Belongs to the autoinducer synthase family.</text>
</comment>
<keyword evidence="2 7" id="KW-0673">Quorum sensing</keyword>
<gene>
    <name evidence="9" type="ORF">RPE78_13915</name>
</gene>
<organism evidence="9 10">
    <name type="scientific">Thioclava litoralis</name>
    <dbReference type="NCBI Taxonomy" id="3076557"/>
    <lineage>
        <taxon>Bacteria</taxon>
        <taxon>Pseudomonadati</taxon>
        <taxon>Pseudomonadota</taxon>
        <taxon>Alphaproteobacteria</taxon>
        <taxon>Rhodobacterales</taxon>
        <taxon>Paracoccaceae</taxon>
        <taxon>Thioclava</taxon>
    </lineage>
</organism>
<name>A0ABZ1E677_9RHOB</name>
<dbReference type="EC" id="2.3.1.184" evidence="1 8"/>
<dbReference type="Pfam" id="PF00765">
    <property type="entry name" value="Autoind_synth"/>
    <property type="match status" value="1"/>
</dbReference>
<protein>
    <recommendedName>
        <fullName evidence="1 8">Acyl-homoserine-lactone synthase</fullName>
        <ecNumber evidence="1 8">2.3.1.184</ecNumber>
    </recommendedName>
    <alternativeName>
        <fullName evidence="8">Autoinducer synthesis protein</fullName>
    </alternativeName>
</protein>
<dbReference type="RefSeq" id="WP_330647120.1">
    <property type="nucleotide sequence ID" value="NZ_CP135444.1"/>
</dbReference>
<keyword evidence="3 8" id="KW-0808">Transferase</keyword>
<evidence type="ECO:0000313" key="10">
    <source>
        <dbReference type="Proteomes" id="UP001623290"/>
    </source>
</evidence>
<evidence type="ECO:0000256" key="4">
    <source>
        <dbReference type="ARBA" id="ARBA00022691"/>
    </source>
</evidence>
<dbReference type="InterPro" id="IPR018311">
    <property type="entry name" value="Autoind_synth_CS"/>
</dbReference>
<proteinExistence type="inferred from homology"/>
<dbReference type="SUPFAM" id="SSF55729">
    <property type="entry name" value="Acyl-CoA N-acyltransferases (Nat)"/>
    <property type="match status" value="1"/>
</dbReference>
<accession>A0ABZ1E677</accession>
<dbReference type="InterPro" id="IPR016181">
    <property type="entry name" value="Acyl_CoA_acyltransferase"/>
</dbReference>
<evidence type="ECO:0000256" key="2">
    <source>
        <dbReference type="ARBA" id="ARBA00022654"/>
    </source>
</evidence>
<dbReference type="PROSITE" id="PS00949">
    <property type="entry name" value="AUTOINDUCER_SYNTH_1"/>
    <property type="match status" value="1"/>
</dbReference>
<evidence type="ECO:0000256" key="1">
    <source>
        <dbReference type="ARBA" id="ARBA00012340"/>
    </source>
</evidence>
<geneLocation type="plasmid" evidence="9 10">
    <name>unnamed1</name>
</geneLocation>
<dbReference type="InterPro" id="IPR001690">
    <property type="entry name" value="Autoind_synthase"/>
</dbReference>
<evidence type="ECO:0000256" key="5">
    <source>
        <dbReference type="ARBA" id="ARBA00022929"/>
    </source>
</evidence>
<evidence type="ECO:0000256" key="8">
    <source>
        <dbReference type="RuleBase" id="RU361135"/>
    </source>
</evidence>
<dbReference type="PROSITE" id="PS51187">
    <property type="entry name" value="AUTOINDUCER_SYNTH_2"/>
    <property type="match status" value="1"/>
</dbReference>
<dbReference type="EMBL" id="CP135444">
    <property type="protein sequence ID" value="WRY35347.1"/>
    <property type="molecule type" value="Genomic_DNA"/>
</dbReference>
<evidence type="ECO:0000256" key="6">
    <source>
        <dbReference type="ARBA" id="ARBA00048576"/>
    </source>
</evidence>
<evidence type="ECO:0000313" key="9">
    <source>
        <dbReference type="EMBL" id="WRY35347.1"/>
    </source>
</evidence>
<comment type="catalytic activity">
    <reaction evidence="6 8">
        <text>a fatty acyl-[ACP] + S-adenosyl-L-methionine = an N-acyl-L-homoserine lactone + S-methyl-5'-thioadenosine + holo-[ACP] + H(+)</text>
        <dbReference type="Rhea" id="RHEA:10096"/>
        <dbReference type="Rhea" id="RHEA-COMP:9685"/>
        <dbReference type="Rhea" id="RHEA-COMP:14125"/>
        <dbReference type="ChEBI" id="CHEBI:15378"/>
        <dbReference type="ChEBI" id="CHEBI:17509"/>
        <dbReference type="ChEBI" id="CHEBI:55474"/>
        <dbReference type="ChEBI" id="CHEBI:59789"/>
        <dbReference type="ChEBI" id="CHEBI:64479"/>
        <dbReference type="ChEBI" id="CHEBI:138651"/>
        <dbReference type="EC" id="2.3.1.184"/>
    </reaction>
</comment>
<dbReference type="Proteomes" id="UP001623290">
    <property type="component" value="Plasmid unnamed1"/>
</dbReference>
<keyword evidence="5 7" id="KW-0071">Autoinducer synthesis</keyword>
<dbReference type="PANTHER" id="PTHR39322">
    <property type="entry name" value="ACYL-HOMOSERINE-LACTONE SYNTHASE"/>
    <property type="match status" value="1"/>
</dbReference>
<evidence type="ECO:0000256" key="7">
    <source>
        <dbReference type="PROSITE-ProRule" id="PRU00533"/>
    </source>
</evidence>
<keyword evidence="9" id="KW-0614">Plasmid</keyword>